<dbReference type="OrthoDB" id="3242409at2759"/>
<dbReference type="EMBL" id="MU154570">
    <property type="protein sequence ID" value="KAF9494624.1"/>
    <property type="molecule type" value="Genomic_DNA"/>
</dbReference>
<dbReference type="InterPro" id="IPR045340">
    <property type="entry name" value="DUF6533"/>
</dbReference>
<gene>
    <name evidence="3" type="ORF">BDN71DRAFT_1448598</name>
</gene>
<dbReference type="AlphaFoldDB" id="A0A9P5ZYH3"/>
<dbReference type="Proteomes" id="UP000807025">
    <property type="component" value="Unassembled WGS sequence"/>
</dbReference>
<keyword evidence="1" id="KW-0812">Transmembrane</keyword>
<evidence type="ECO:0000313" key="3">
    <source>
        <dbReference type="EMBL" id="KAF9494624.1"/>
    </source>
</evidence>
<reference evidence="3" key="1">
    <citation type="submission" date="2020-11" db="EMBL/GenBank/DDBJ databases">
        <authorList>
            <consortium name="DOE Joint Genome Institute"/>
            <person name="Ahrendt S."/>
            <person name="Riley R."/>
            <person name="Andreopoulos W."/>
            <person name="Labutti K."/>
            <person name="Pangilinan J."/>
            <person name="Ruiz-Duenas F.J."/>
            <person name="Barrasa J.M."/>
            <person name="Sanchez-Garcia M."/>
            <person name="Camarero S."/>
            <person name="Miyauchi S."/>
            <person name="Serrano A."/>
            <person name="Linde D."/>
            <person name="Babiker R."/>
            <person name="Drula E."/>
            <person name="Ayuso-Fernandez I."/>
            <person name="Pacheco R."/>
            <person name="Padilla G."/>
            <person name="Ferreira P."/>
            <person name="Barriuso J."/>
            <person name="Kellner H."/>
            <person name="Castanera R."/>
            <person name="Alfaro M."/>
            <person name="Ramirez L."/>
            <person name="Pisabarro A.G."/>
            <person name="Kuo A."/>
            <person name="Tritt A."/>
            <person name="Lipzen A."/>
            <person name="He G."/>
            <person name="Yan M."/>
            <person name="Ng V."/>
            <person name="Cullen D."/>
            <person name="Martin F."/>
            <person name="Rosso M.-N."/>
            <person name="Henrissat B."/>
            <person name="Hibbett D."/>
            <person name="Martinez A.T."/>
            <person name="Grigoriev I.V."/>
        </authorList>
    </citation>
    <scope>NUCLEOTIDE SEQUENCE</scope>
    <source>
        <strain evidence="3">ATCC 90797</strain>
    </source>
</reference>
<proteinExistence type="predicted"/>
<evidence type="ECO:0000256" key="1">
    <source>
        <dbReference type="SAM" id="Phobius"/>
    </source>
</evidence>
<keyword evidence="4" id="KW-1185">Reference proteome</keyword>
<feature type="transmembrane region" description="Helical" evidence="1">
    <location>
        <begin position="23"/>
        <end position="46"/>
    </location>
</feature>
<feature type="domain" description="DUF6533" evidence="2">
    <location>
        <begin position="2"/>
        <end position="39"/>
    </location>
</feature>
<comment type="caution">
    <text evidence="3">The sequence shown here is derived from an EMBL/GenBank/DDBJ whole genome shotgun (WGS) entry which is preliminary data.</text>
</comment>
<keyword evidence="1" id="KW-1133">Transmembrane helix</keyword>
<dbReference type="Pfam" id="PF20151">
    <property type="entry name" value="DUF6533"/>
    <property type="match status" value="1"/>
</dbReference>
<accession>A0A9P5ZYH3</accession>
<organism evidence="3 4">
    <name type="scientific">Pleurotus eryngii</name>
    <name type="common">Boletus of the steppes</name>
    <dbReference type="NCBI Taxonomy" id="5323"/>
    <lineage>
        <taxon>Eukaryota</taxon>
        <taxon>Fungi</taxon>
        <taxon>Dikarya</taxon>
        <taxon>Basidiomycota</taxon>
        <taxon>Agaricomycotina</taxon>
        <taxon>Agaricomycetes</taxon>
        <taxon>Agaricomycetidae</taxon>
        <taxon>Agaricales</taxon>
        <taxon>Pleurotineae</taxon>
        <taxon>Pleurotaceae</taxon>
        <taxon>Pleurotus</taxon>
    </lineage>
</organism>
<evidence type="ECO:0000313" key="4">
    <source>
        <dbReference type="Proteomes" id="UP000807025"/>
    </source>
</evidence>
<protein>
    <recommendedName>
        <fullName evidence="2">DUF6533 domain-containing protein</fullName>
    </recommendedName>
</protein>
<keyword evidence="1" id="KW-0472">Membrane</keyword>
<evidence type="ECO:0000259" key="2">
    <source>
        <dbReference type="Pfam" id="PF20151"/>
    </source>
</evidence>
<name>A0A9P5ZYH3_PLEER</name>
<sequence length="77" mass="8692">MFYYDYVLTFGDELKYIWGSGRFSIGSILFVLARYLGFASCVLSNFEKSLSISRALTCLQVTAIISSEGNFILPHSY</sequence>